<dbReference type="Proteomes" id="UP001345219">
    <property type="component" value="Chromosome 6"/>
</dbReference>
<keyword evidence="3" id="KW-1185">Reference proteome</keyword>
<comment type="caution">
    <text evidence="2">The sequence shown here is derived from an EMBL/GenBank/DDBJ whole genome shotgun (WGS) entry which is preliminary data.</text>
</comment>
<dbReference type="EMBL" id="JAXIOK010000013">
    <property type="protein sequence ID" value="KAK4756977.1"/>
    <property type="molecule type" value="Genomic_DNA"/>
</dbReference>
<proteinExistence type="predicted"/>
<feature type="region of interest" description="Disordered" evidence="1">
    <location>
        <begin position="79"/>
        <end position="103"/>
    </location>
</feature>
<organism evidence="2 3">
    <name type="scientific">Trapa incisa</name>
    <dbReference type="NCBI Taxonomy" id="236973"/>
    <lineage>
        <taxon>Eukaryota</taxon>
        <taxon>Viridiplantae</taxon>
        <taxon>Streptophyta</taxon>
        <taxon>Embryophyta</taxon>
        <taxon>Tracheophyta</taxon>
        <taxon>Spermatophyta</taxon>
        <taxon>Magnoliopsida</taxon>
        <taxon>eudicotyledons</taxon>
        <taxon>Gunneridae</taxon>
        <taxon>Pentapetalae</taxon>
        <taxon>rosids</taxon>
        <taxon>malvids</taxon>
        <taxon>Myrtales</taxon>
        <taxon>Lythraceae</taxon>
        <taxon>Trapa</taxon>
    </lineage>
</organism>
<gene>
    <name evidence="2" type="ORF">SAY87_007104</name>
</gene>
<reference evidence="2 3" key="1">
    <citation type="journal article" date="2023" name="Hortic Res">
        <title>Pangenome of water caltrop reveals structural variations and asymmetric subgenome divergence after allopolyploidization.</title>
        <authorList>
            <person name="Zhang X."/>
            <person name="Chen Y."/>
            <person name="Wang L."/>
            <person name="Yuan Y."/>
            <person name="Fang M."/>
            <person name="Shi L."/>
            <person name="Lu R."/>
            <person name="Comes H.P."/>
            <person name="Ma Y."/>
            <person name="Chen Y."/>
            <person name="Huang G."/>
            <person name="Zhou Y."/>
            <person name="Zheng Z."/>
            <person name="Qiu Y."/>
        </authorList>
    </citation>
    <scope>NUCLEOTIDE SEQUENCE [LARGE SCALE GENOMIC DNA]</scope>
    <source>
        <tissue evidence="2">Roots</tissue>
    </source>
</reference>
<accession>A0AAN7PZN3</accession>
<sequence>MYRYRERERERAQKGEEMEEGGCEEREVRCGRESNIEKGLVFFKGFLSSKKKSLKVVAPQHGFVTLLEVQPAGLATSVTGRSAFSPEQPGDISGIPSRDNAGP</sequence>
<feature type="region of interest" description="Disordered" evidence="1">
    <location>
        <begin position="1"/>
        <end position="24"/>
    </location>
</feature>
<dbReference type="AlphaFoldDB" id="A0AAN7PZN3"/>
<evidence type="ECO:0000313" key="2">
    <source>
        <dbReference type="EMBL" id="KAK4756977.1"/>
    </source>
</evidence>
<evidence type="ECO:0000256" key="1">
    <source>
        <dbReference type="SAM" id="MobiDB-lite"/>
    </source>
</evidence>
<evidence type="ECO:0000313" key="3">
    <source>
        <dbReference type="Proteomes" id="UP001345219"/>
    </source>
</evidence>
<name>A0AAN7PZN3_9MYRT</name>
<protein>
    <submittedName>
        <fullName evidence="2">Uncharacterized protein</fullName>
    </submittedName>
</protein>
<feature type="compositionally biased region" description="Basic and acidic residues" evidence="1">
    <location>
        <begin position="1"/>
        <end position="16"/>
    </location>
</feature>